<dbReference type="AlphaFoldDB" id="L8WI15"/>
<dbReference type="GO" id="GO:0005096">
    <property type="term" value="F:GTPase activator activity"/>
    <property type="evidence" value="ECO:0007669"/>
    <property type="project" value="UniProtKB-KW"/>
</dbReference>
<gene>
    <name evidence="5" type="ORF">AG1IA_08149</name>
</gene>
<evidence type="ECO:0000256" key="2">
    <source>
        <dbReference type="SAM" id="Coils"/>
    </source>
</evidence>
<reference evidence="5 6" key="1">
    <citation type="journal article" date="2013" name="Nat. Commun.">
        <title>The evolution and pathogenic mechanisms of the rice sheath blight pathogen.</title>
        <authorList>
            <person name="Zheng A."/>
            <person name="Lin R."/>
            <person name="Xu L."/>
            <person name="Qin P."/>
            <person name="Tang C."/>
            <person name="Ai P."/>
            <person name="Zhang D."/>
            <person name="Liu Y."/>
            <person name="Sun Z."/>
            <person name="Feng H."/>
            <person name="Wang Y."/>
            <person name="Chen Y."/>
            <person name="Liang X."/>
            <person name="Fu R."/>
            <person name="Li Q."/>
            <person name="Zhang J."/>
            <person name="Yu X."/>
            <person name="Xie Z."/>
            <person name="Ding L."/>
            <person name="Guan P."/>
            <person name="Tang J."/>
            <person name="Liang Y."/>
            <person name="Wang S."/>
            <person name="Deng Q."/>
            <person name="Li S."/>
            <person name="Zhu J."/>
            <person name="Wang L."/>
            <person name="Liu H."/>
            <person name="Li P."/>
        </authorList>
    </citation>
    <scope>NUCLEOTIDE SEQUENCE [LARGE SCALE GENOMIC DNA]</scope>
    <source>
        <strain evidence="6">AG-1 IA</strain>
    </source>
</reference>
<dbReference type="InterPro" id="IPR050729">
    <property type="entry name" value="Rho-GAP"/>
</dbReference>
<evidence type="ECO:0000259" key="4">
    <source>
        <dbReference type="PROSITE" id="PS50238"/>
    </source>
</evidence>
<feature type="region of interest" description="Disordered" evidence="3">
    <location>
        <begin position="1"/>
        <end position="40"/>
    </location>
</feature>
<evidence type="ECO:0000256" key="1">
    <source>
        <dbReference type="ARBA" id="ARBA00022468"/>
    </source>
</evidence>
<keyword evidence="1" id="KW-0343">GTPase activation</keyword>
<organism evidence="5 6">
    <name type="scientific">Thanatephorus cucumeris (strain AG1-IA)</name>
    <name type="common">Rice sheath blight fungus</name>
    <name type="synonym">Rhizoctonia solani</name>
    <dbReference type="NCBI Taxonomy" id="983506"/>
    <lineage>
        <taxon>Eukaryota</taxon>
        <taxon>Fungi</taxon>
        <taxon>Dikarya</taxon>
        <taxon>Basidiomycota</taxon>
        <taxon>Agaricomycotina</taxon>
        <taxon>Agaricomycetes</taxon>
        <taxon>Cantharellales</taxon>
        <taxon>Ceratobasidiaceae</taxon>
        <taxon>Rhizoctonia</taxon>
        <taxon>Rhizoctonia solani AG-1</taxon>
    </lineage>
</organism>
<dbReference type="GO" id="GO:0007165">
    <property type="term" value="P:signal transduction"/>
    <property type="evidence" value="ECO:0007669"/>
    <property type="project" value="InterPro"/>
</dbReference>
<dbReference type="SUPFAM" id="SSF48350">
    <property type="entry name" value="GTPase activation domain, GAP"/>
    <property type="match status" value="1"/>
</dbReference>
<feature type="compositionally biased region" description="Low complexity" evidence="3">
    <location>
        <begin position="395"/>
        <end position="415"/>
    </location>
</feature>
<evidence type="ECO:0000313" key="5">
    <source>
        <dbReference type="EMBL" id="ELU37831.1"/>
    </source>
</evidence>
<dbReference type="Proteomes" id="UP000011668">
    <property type="component" value="Unassembled WGS sequence"/>
</dbReference>
<dbReference type="SUPFAM" id="SSF103657">
    <property type="entry name" value="BAR/IMD domain-like"/>
    <property type="match status" value="1"/>
</dbReference>
<comment type="caution">
    <text evidence="5">The sequence shown here is derived from an EMBL/GenBank/DDBJ whole genome shotgun (WGS) entry which is preliminary data.</text>
</comment>
<dbReference type="OrthoDB" id="79452at2759"/>
<sequence>MPEGQPQYPPRTMSLPKGTPPGSPGPGRSPSPTDWGDDIPVVSIAPGSLGDDLVPTGFDEAVLRSLCELDVRNKPCYFIDSDHAQCGVPLLLDRIKQSMVSCREASIFFRKRAALEDEFGRGLFKLARTTTEVYAMNDGKAGSFVSAWASTMKIHEIMGESRVRFAQRLAEMSDELASLAKEVERNRKNAKDLGARYERALQDAETAMEKAKARVSAVTEELERVLVAKEGETMRDAGLRGADGRVIGTGGAGKGALGKAVAKGGALLKGKPLQKQEEDIRARLSMASDGYRQSMLETQKIRQEYFNFQLPRILRHRRWCVPSSLSLHSSSLSPGPGIKLTIESIDNRTDFKLYMQNYAVAHGAPKGPRREGPAEDGFVCPLVPGLALTNMPTIHPSSSVSTSTSSAPSGTPTYPHAQAYGPTQAFPPLQPQPPPAHTPSFGIPLAHLVVRDGTECPKVLTKCAETIERHGLDSVGIYRLSGTTSRVRELRAVLDKDLETVDLDSNEWSGDINNITSVLKMWFRELPEPLMTWELYSSFVEAAPTLGGCSINTPPHCALAVQLSR</sequence>
<dbReference type="Pfam" id="PF00620">
    <property type="entry name" value="RhoGAP"/>
    <property type="match status" value="1"/>
</dbReference>
<keyword evidence="6" id="KW-1185">Reference proteome</keyword>
<dbReference type="SMART" id="SM00324">
    <property type="entry name" value="RhoGAP"/>
    <property type="match status" value="1"/>
</dbReference>
<dbReference type="STRING" id="983506.L8WI15"/>
<dbReference type="PANTHER" id="PTHR23176">
    <property type="entry name" value="RHO/RAC/CDC GTPASE-ACTIVATING PROTEIN"/>
    <property type="match status" value="1"/>
</dbReference>
<feature type="coiled-coil region" evidence="2">
    <location>
        <begin position="162"/>
        <end position="228"/>
    </location>
</feature>
<proteinExistence type="predicted"/>
<dbReference type="Gene3D" id="1.20.1270.60">
    <property type="entry name" value="Arfaptin homology (AH) domain/BAR domain"/>
    <property type="match status" value="1"/>
</dbReference>
<name>L8WI15_THACA</name>
<accession>L8WI15</accession>
<dbReference type="PROSITE" id="PS50238">
    <property type="entry name" value="RHOGAP"/>
    <property type="match status" value="1"/>
</dbReference>
<protein>
    <submittedName>
        <fullName evidence="5">GTPase activating protein</fullName>
    </submittedName>
</protein>
<dbReference type="InterPro" id="IPR008936">
    <property type="entry name" value="Rho_GTPase_activation_prot"/>
</dbReference>
<dbReference type="SMART" id="SM00055">
    <property type="entry name" value="FCH"/>
    <property type="match status" value="1"/>
</dbReference>
<evidence type="ECO:0000313" key="6">
    <source>
        <dbReference type="Proteomes" id="UP000011668"/>
    </source>
</evidence>
<dbReference type="Pfam" id="PF00611">
    <property type="entry name" value="FCH"/>
    <property type="match status" value="1"/>
</dbReference>
<feature type="domain" description="Rho-GAP" evidence="4">
    <location>
        <begin position="443"/>
        <end position="565"/>
    </location>
</feature>
<dbReference type="GO" id="GO:0005737">
    <property type="term" value="C:cytoplasm"/>
    <property type="evidence" value="ECO:0007669"/>
    <property type="project" value="TreeGrafter"/>
</dbReference>
<dbReference type="InterPro" id="IPR027267">
    <property type="entry name" value="AH/BAR_dom_sf"/>
</dbReference>
<dbReference type="PANTHER" id="PTHR23176:SF134">
    <property type="entry name" value="RHO-TYPE GTPASE-ACTIVATING PROTEIN"/>
    <property type="match status" value="1"/>
</dbReference>
<dbReference type="OMA" id="AMIKDME"/>
<keyword evidence="2" id="KW-0175">Coiled coil</keyword>
<dbReference type="InterPro" id="IPR000198">
    <property type="entry name" value="RhoGAP_dom"/>
</dbReference>
<feature type="compositionally biased region" description="Pro residues" evidence="3">
    <location>
        <begin position="18"/>
        <end position="29"/>
    </location>
</feature>
<feature type="compositionally biased region" description="Pro residues" evidence="3">
    <location>
        <begin position="428"/>
        <end position="437"/>
    </location>
</feature>
<dbReference type="EMBL" id="AFRT01002460">
    <property type="protein sequence ID" value="ELU37831.1"/>
    <property type="molecule type" value="Genomic_DNA"/>
</dbReference>
<dbReference type="Gene3D" id="1.10.555.10">
    <property type="entry name" value="Rho GTPase activation protein"/>
    <property type="match status" value="1"/>
</dbReference>
<evidence type="ECO:0000256" key="3">
    <source>
        <dbReference type="SAM" id="MobiDB-lite"/>
    </source>
</evidence>
<feature type="region of interest" description="Disordered" evidence="3">
    <location>
        <begin position="395"/>
        <end position="438"/>
    </location>
</feature>
<dbReference type="HOGENOM" id="CLU_010730_1_0_1"/>
<dbReference type="InterPro" id="IPR001060">
    <property type="entry name" value="FCH_dom"/>
</dbReference>